<proteinExistence type="predicted"/>
<accession>A0A8G0PFE7</accession>
<keyword evidence="2" id="KW-1185">Reference proteome</keyword>
<organism evidence="1 2">
    <name type="scientific">Trichoderma simmonsii</name>
    <dbReference type="NCBI Taxonomy" id="1491479"/>
    <lineage>
        <taxon>Eukaryota</taxon>
        <taxon>Fungi</taxon>
        <taxon>Dikarya</taxon>
        <taxon>Ascomycota</taxon>
        <taxon>Pezizomycotina</taxon>
        <taxon>Sordariomycetes</taxon>
        <taxon>Hypocreomycetidae</taxon>
        <taxon>Hypocreales</taxon>
        <taxon>Hypocreaceae</taxon>
        <taxon>Trichoderma</taxon>
    </lineage>
</organism>
<reference evidence="1 2" key="1">
    <citation type="journal article" date="2021" name="BMC Genomics">
        <title>Telomere-to-telomere genome assembly of asparaginase-producing Trichoderma simmonsii.</title>
        <authorList>
            <person name="Chung D."/>
            <person name="Kwon Y.M."/>
            <person name="Yang Y."/>
        </authorList>
    </citation>
    <scope>NUCLEOTIDE SEQUENCE [LARGE SCALE GENOMIC DNA]</scope>
    <source>
        <strain evidence="1 2">GH-Sj1</strain>
    </source>
</reference>
<dbReference type="AlphaFoldDB" id="A0A8G0PFE7"/>
<evidence type="ECO:0000313" key="1">
    <source>
        <dbReference type="EMBL" id="QYS98537.1"/>
    </source>
</evidence>
<evidence type="ECO:0000313" key="2">
    <source>
        <dbReference type="Proteomes" id="UP000826661"/>
    </source>
</evidence>
<dbReference type="EMBL" id="CP075866">
    <property type="protein sequence ID" value="QYS98537.1"/>
    <property type="molecule type" value="Genomic_DNA"/>
</dbReference>
<dbReference type="Proteomes" id="UP000826661">
    <property type="component" value="Chromosome III"/>
</dbReference>
<name>A0A8G0PFE7_9HYPO</name>
<protein>
    <submittedName>
        <fullName evidence="1">Uncharacterized protein</fullName>
    </submittedName>
</protein>
<sequence length="116" mass="12831">MWVINESETPFGPPPSVYSVRRADNNVQHCVRLPNIVWNNRPADSVVSSQDCAENTCECSRFLAAHAKPKSILASSHPATFKTANGLTFFVPEKLIALICSFRREDIPLVCQLATS</sequence>
<gene>
    <name evidence="1" type="ORF">H0G86_005717</name>
</gene>